<organism evidence="6 7">
    <name type="scientific">Phreatobacter cathodiphilus</name>
    <dbReference type="NCBI Taxonomy" id="1868589"/>
    <lineage>
        <taxon>Bacteria</taxon>
        <taxon>Pseudomonadati</taxon>
        <taxon>Pseudomonadota</taxon>
        <taxon>Alphaproteobacteria</taxon>
        <taxon>Hyphomicrobiales</taxon>
        <taxon>Phreatobacteraceae</taxon>
        <taxon>Phreatobacter</taxon>
    </lineage>
</organism>
<evidence type="ECO:0000256" key="4">
    <source>
        <dbReference type="ARBA" id="ARBA00023136"/>
    </source>
</evidence>
<keyword evidence="3 5" id="KW-1133">Transmembrane helix</keyword>
<keyword evidence="4 5" id="KW-0472">Membrane</keyword>
<dbReference type="OrthoDB" id="5516290at2"/>
<dbReference type="Gene3D" id="1.20.120.550">
    <property type="entry name" value="Membrane associated eicosanoid/glutathione metabolism-like domain"/>
    <property type="match status" value="1"/>
</dbReference>
<dbReference type="RefSeq" id="WP_106747829.1">
    <property type="nucleotide sequence ID" value="NZ_CP027668.1"/>
</dbReference>
<accession>A0A2S0N8L1</accession>
<reference evidence="6 7" key="1">
    <citation type="submission" date="2018-03" db="EMBL/GenBank/DDBJ databases">
        <title>Genome sequencing of Phreatobacter sp.</title>
        <authorList>
            <person name="Kim S.-J."/>
            <person name="Heo J."/>
            <person name="Kwon S.-W."/>
        </authorList>
    </citation>
    <scope>NUCLEOTIDE SEQUENCE [LARGE SCALE GENOMIC DNA]</scope>
    <source>
        <strain evidence="6 7">S-12</strain>
    </source>
</reference>
<dbReference type="Pfam" id="PF01124">
    <property type="entry name" value="MAPEG"/>
    <property type="match status" value="1"/>
</dbReference>
<feature type="transmembrane region" description="Helical" evidence="5">
    <location>
        <begin position="73"/>
        <end position="100"/>
    </location>
</feature>
<evidence type="ECO:0008006" key="8">
    <source>
        <dbReference type="Google" id="ProtNLM"/>
    </source>
</evidence>
<evidence type="ECO:0000256" key="5">
    <source>
        <dbReference type="SAM" id="Phobius"/>
    </source>
</evidence>
<dbReference type="GO" id="GO:0016020">
    <property type="term" value="C:membrane"/>
    <property type="evidence" value="ECO:0007669"/>
    <property type="project" value="UniProtKB-SubCell"/>
</dbReference>
<feature type="transmembrane region" description="Helical" evidence="5">
    <location>
        <begin position="12"/>
        <end position="32"/>
    </location>
</feature>
<dbReference type="AlphaFoldDB" id="A0A2S0N8L1"/>
<proteinExistence type="predicted"/>
<name>A0A2S0N8L1_9HYPH</name>
<dbReference type="EMBL" id="CP027668">
    <property type="protein sequence ID" value="AVO44499.1"/>
    <property type="molecule type" value="Genomic_DNA"/>
</dbReference>
<evidence type="ECO:0000256" key="3">
    <source>
        <dbReference type="ARBA" id="ARBA00022989"/>
    </source>
</evidence>
<dbReference type="InterPro" id="IPR023352">
    <property type="entry name" value="MAPEG-like_dom_sf"/>
</dbReference>
<evidence type="ECO:0000313" key="7">
    <source>
        <dbReference type="Proteomes" id="UP000237889"/>
    </source>
</evidence>
<protein>
    <recommendedName>
        <fullName evidence="8">MAPEG family protein</fullName>
    </recommendedName>
</protein>
<sequence length="142" mass="15662">MGLMNPGGASLVWPVLAQVALTFVVLFIMGFYRRQALYAREVRLKDIALSSETWPPKARQAANNFSNQFETPVLFYVLAIMAIHVGATGWVMATFAWLFVATRIVHAYVHIGSNDLRLRPLVFLIGCLALVAMLVGVLIAAL</sequence>
<dbReference type="SUPFAM" id="SSF161084">
    <property type="entry name" value="MAPEG domain-like"/>
    <property type="match status" value="1"/>
</dbReference>
<keyword evidence="7" id="KW-1185">Reference proteome</keyword>
<comment type="subcellular location">
    <subcellularLocation>
        <location evidence="1">Membrane</location>
    </subcellularLocation>
</comment>
<gene>
    <name evidence="6" type="ORF">C6569_05155</name>
</gene>
<keyword evidence="2 5" id="KW-0812">Transmembrane</keyword>
<evidence type="ECO:0000256" key="1">
    <source>
        <dbReference type="ARBA" id="ARBA00004370"/>
    </source>
</evidence>
<dbReference type="InterPro" id="IPR001129">
    <property type="entry name" value="Membr-assoc_MAPEG"/>
</dbReference>
<evidence type="ECO:0000256" key="2">
    <source>
        <dbReference type="ARBA" id="ARBA00022692"/>
    </source>
</evidence>
<evidence type="ECO:0000313" key="6">
    <source>
        <dbReference type="EMBL" id="AVO44499.1"/>
    </source>
</evidence>
<feature type="transmembrane region" description="Helical" evidence="5">
    <location>
        <begin position="120"/>
        <end position="141"/>
    </location>
</feature>
<dbReference type="KEGG" id="phr:C6569_05155"/>
<dbReference type="Proteomes" id="UP000237889">
    <property type="component" value="Chromosome"/>
</dbReference>